<dbReference type="InterPro" id="IPR036237">
    <property type="entry name" value="Xyl_isomerase-like_sf"/>
</dbReference>
<reference evidence="3 4" key="1">
    <citation type="submission" date="2020-08" db="EMBL/GenBank/DDBJ databases">
        <title>Sequencing the genomes of 1000 actinobacteria strains.</title>
        <authorList>
            <person name="Klenk H.-P."/>
        </authorList>
    </citation>
    <scope>NUCLEOTIDE SEQUENCE [LARGE SCALE GENOMIC DNA]</scope>
    <source>
        <strain evidence="3 4">DSM 23040</strain>
    </source>
</reference>
<accession>A0A839R141</accession>
<proteinExistence type="predicted"/>
<dbReference type="AlphaFoldDB" id="A0A839R141"/>
<keyword evidence="1" id="KW-0119">Carbohydrate metabolism</keyword>
<dbReference type="EMBL" id="JACHWP010000007">
    <property type="protein sequence ID" value="MBB3023557.1"/>
    <property type="molecule type" value="Genomic_DNA"/>
</dbReference>
<dbReference type="InterPro" id="IPR013022">
    <property type="entry name" value="Xyl_isomerase-like_TIM-brl"/>
</dbReference>
<gene>
    <name evidence="3" type="ORF">FHX50_001854</name>
</gene>
<keyword evidence="3" id="KW-0413">Isomerase</keyword>
<dbReference type="Gene3D" id="3.20.20.150">
    <property type="entry name" value="Divalent-metal-dependent TIM barrel enzymes"/>
    <property type="match status" value="1"/>
</dbReference>
<dbReference type="GO" id="GO:0016853">
    <property type="term" value="F:isomerase activity"/>
    <property type="evidence" value="ECO:0007669"/>
    <property type="project" value="UniProtKB-KW"/>
</dbReference>
<keyword evidence="4" id="KW-1185">Reference proteome</keyword>
<organism evidence="3 4">
    <name type="scientific">Helcobacillus massiliensis</name>
    <dbReference type="NCBI Taxonomy" id="521392"/>
    <lineage>
        <taxon>Bacteria</taxon>
        <taxon>Bacillati</taxon>
        <taxon>Actinomycetota</taxon>
        <taxon>Actinomycetes</taxon>
        <taxon>Micrococcales</taxon>
        <taxon>Dermabacteraceae</taxon>
        <taxon>Helcobacillus</taxon>
    </lineage>
</organism>
<comment type="caution">
    <text evidence="3">The sequence shown here is derived from an EMBL/GenBank/DDBJ whole genome shotgun (WGS) entry which is preliminary data.</text>
</comment>
<evidence type="ECO:0000313" key="4">
    <source>
        <dbReference type="Proteomes" id="UP000568050"/>
    </source>
</evidence>
<feature type="domain" description="Xylose isomerase-like TIM barrel" evidence="2">
    <location>
        <begin position="30"/>
        <end position="202"/>
    </location>
</feature>
<sequence>MSGLPGTDPTAKYPAWVVNAWNGIDFDVLDYQWSVAVPFWKEIDALTQKWGVTIAIELHPQNLVFNTSTFLKLIELTGATNIGVEMDTSHLMWQGMDVVEVIRTLGSHVVHAAAKDITMGDRGLKLNGVLDVDFTRVPADAEGRTPTGFGTWCNAWPEDYAWRFVAVGQGHDVDYWVDVLRALREVDPTMAVNIEHEDAQFGRLEGLSISAQTLLAAAAQLD</sequence>
<dbReference type="Pfam" id="PF01261">
    <property type="entry name" value="AP_endonuc_2"/>
    <property type="match status" value="1"/>
</dbReference>
<dbReference type="PANTHER" id="PTHR12110">
    <property type="entry name" value="HYDROXYPYRUVATE ISOMERASE"/>
    <property type="match status" value="1"/>
</dbReference>
<dbReference type="SUPFAM" id="SSF51658">
    <property type="entry name" value="Xylose isomerase-like"/>
    <property type="match status" value="1"/>
</dbReference>
<evidence type="ECO:0000313" key="3">
    <source>
        <dbReference type="EMBL" id="MBB3023557.1"/>
    </source>
</evidence>
<dbReference type="Proteomes" id="UP000568050">
    <property type="component" value="Unassembled WGS sequence"/>
</dbReference>
<dbReference type="PANTHER" id="PTHR12110:SF21">
    <property type="entry name" value="XYLOSE ISOMERASE-LIKE TIM BARREL DOMAIN-CONTAINING PROTEIN"/>
    <property type="match status" value="1"/>
</dbReference>
<name>A0A839R141_9MICO</name>
<protein>
    <submittedName>
        <fullName evidence="3">Sugar phosphate isomerase/epimerase</fullName>
    </submittedName>
</protein>
<dbReference type="InterPro" id="IPR050312">
    <property type="entry name" value="IolE/XylAMocC-like"/>
</dbReference>
<evidence type="ECO:0000256" key="1">
    <source>
        <dbReference type="ARBA" id="ARBA00023277"/>
    </source>
</evidence>
<evidence type="ECO:0000259" key="2">
    <source>
        <dbReference type="Pfam" id="PF01261"/>
    </source>
</evidence>